<name>A0A5B0QQN0_PUCGR</name>
<dbReference type="PANTHER" id="PTHR46564">
    <property type="entry name" value="TRANSPOSASE"/>
    <property type="match status" value="1"/>
</dbReference>
<keyword evidence="3" id="KW-1185">Reference proteome</keyword>
<dbReference type="SUPFAM" id="SSF46689">
    <property type="entry name" value="Homeodomain-like"/>
    <property type="match status" value="1"/>
</dbReference>
<dbReference type="Pfam" id="PF13358">
    <property type="entry name" value="DDE_3"/>
    <property type="match status" value="1"/>
</dbReference>
<proteinExistence type="predicted"/>
<sequence length="328" mass="37798">MVYRLHQPATKLATVRMALQGLALPEICRLLGVGISRQSFGRWLELYEETRCVIKDPESYEARGRPATLSRDECEFMVRLAQSEPGLFLDEIRERLYDSSGVFLSVEGVHRNLVERLSITLKKPETKNVRKSLVAKYTFVEMMEFFPADFLVFTDESSFCDKDLLRSFGRSKRGTPSARYIINQNPPRLSLLPAISIEGLVALTTTFETYNGTRFEHFLEYDLLPRMNRYPDSNSVLVCDNATWHRGERVQQLCDAAGVRLMYLPPYCPELNPIELCFAAVKQQIRSSQILNRTEDPEFEIRQITAEVMVSDLCYKLYKHCGYCVPPY</sequence>
<comment type="caution">
    <text evidence="2">The sequence shown here is derived from an EMBL/GenBank/DDBJ whole genome shotgun (WGS) entry which is preliminary data.</text>
</comment>
<feature type="domain" description="Tc1-like transposase DDE" evidence="1">
    <location>
        <begin position="151"/>
        <end position="290"/>
    </location>
</feature>
<dbReference type="InterPro" id="IPR012337">
    <property type="entry name" value="RNaseH-like_sf"/>
</dbReference>
<accession>A0A5B0QQN0</accession>
<dbReference type="EMBL" id="VSWC01000014">
    <property type="protein sequence ID" value="KAA1115552.1"/>
    <property type="molecule type" value="Genomic_DNA"/>
</dbReference>
<dbReference type="InterPro" id="IPR038717">
    <property type="entry name" value="Tc1-like_DDE_dom"/>
</dbReference>
<dbReference type="GO" id="GO:0003676">
    <property type="term" value="F:nucleic acid binding"/>
    <property type="evidence" value="ECO:0007669"/>
    <property type="project" value="InterPro"/>
</dbReference>
<dbReference type="AlphaFoldDB" id="A0A5B0QQN0"/>
<protein>
    <recommendedName>
        <fullName evidence="1">Tc1-like transposase DDE domain-containing protein</fullName>
    </recommendedName>
</protein>
<organism evidence="2 3">
    <name type="scientific">Puccinia graminis f. sp. tritici</name>
    <dbReference type="NCBI Taxonomy" id="56615"/>
    <lineage>
        <taxon>Eukaryota</taxon>
        <taxon>Fungi</taxon>
        <taxon>Dikarya</taxon>
        <taxon>Basidiomycota</taxon>
        <taxon>Pucciniomycotina</taxon>
        <taxon>Pucciniomycetes</taxon>
        <taxon>Pucciniales</taxon>
        <taxon>Pucciniaceae</taxon>
        <taxon>Puccinia</taxon>
    </lineage>
</organism>
<dbReference type="OrthoDB" id="2506893at2759"/>
<dbReference type="NCBIfam" id="NF033545">
    <property type="entry name" value="transpos_IS630"/>
    <property type="match status" value="1"/>
</dbReference>
<evidence type="ECO:0000313" key="2">
    <source>
        <dbReference type="EMBL" id="KAA1115552.1"/>
    </source>
</evidence>
<dbReference type="InterPro" id="IPR036397">
    <property type="entry name" value="RNaseH_sf"/>
</dbReference>
<gene>
    <name evidence="2" type="ORF">PGT21_050172</name>
</gene>
<evidence type="ECO:0000259" key="1">
    <source>
        <dbReference type="Pfam" id="PF13358"/>
    </source>
</evidence>
<evidence type="ECO:0000313" key="3">
    <source>
        <dbReference type="Proteomes" id="UP000324748"/>
    </source>
</evidence>
<dbReference type="InterPro" id="IPR009057">
    <property type="entry name" value="Homeodomain-like_sf"/>
</dbReference>
<dbReference type="PANTHER" id="PTHR46564:SF1">
    <property type="entry name" value="TRANSPOSASE"/>
    <property type="match status" value="1"/>
</dbReference>
<dbReference type="SUPFAM" id="SSF53098">
    <property type="entry name" value="Ribonuclease H-like"/>
    <property type="match status" value="1"/>
</dbReference>
<dbReference type="InterPro" id="IPR047655">
    <property type="entry name" value="Transpos_IS630-like"/>
</dbReference>
<reference evidence="2 3" key="1">
    <citation type="submission" date="2019-05" db="EMBL/GenBank/DDBJ databases">
        <title>Emergence of the Ug99 lineage of the wheat stem rust pathogen through somatic hybridization.</title>
        <authorList>
            <person name="Li F."/>
            <person name="Upadhyaya N.M."/>
            <person name="Sperschneider J."/>
            <person name="Matny O."/>
            <person name="Nguyen-Phuc H."/>
            <person name="Mago R."/>
            <person name="Raley C."/>
            <person name="Miller M.E."/>
            <person name="Silverstein K.A.T."/>
            <person name="Henningsen E."/>
            <person name="Hirsch C.D."/>
            <person name="Visser B."/>
            <person name="Pretorius Z.A."/>
            <person name="Steffenson B.J."/>
            <person name="Schwessinger B."/>
            <person name="Dodds P.N."/>
            <person name="Figueroa M."/>
        </authorList>
    </citation>
    <scope>NUCLEOTIDE SEQUENCE [LARGE SCALE GENOMIC DNA]</scope>
    <source>
        <strain evidence="2">21-0</strain>
    </source>
</reference>
<dbReference type="Proteomes" id="UP000324748">
    <property type="component" value="Unassembled WGS sequence"/>
</dbReference>
<dbReference type="Gene3D" id="3.30.420.10">
    <property type="entry name" value="Ribonuclease H-like superfamily/Ribonuclease H"/>
    <property type="match status" value="1"/>
</dbReference>